<reference evidence="2" key="1">
    <citation type="submission" date="2020-08" db="EMBL/GenBank/DDBJ databases">
        <title>Multicomponent nature underlies the extraordinary mechanical properties of spider dragline silk.</title>
        <authorList>
            <person name="Kono N."/>
            <person name="Nakamura H."/>
            <person name="Mori M."/>
            <person name="Yoshida Y."/>
            <person name="Ohtoshi R."/>
            <person name="Malay A.D."/>
            <person name="Moran D.A.P."/>
            <person name="Tomita M."/>
            <person name="Numata K."/>
            <person name="Arakawa K."/>
        </authorList>
    </citation>
    <scope>NUCLEOTIDE SEQUENCE</scope>
</reference>
<feature type="region of interest" description="Disordered" evidence="1">
    <location>
        <begin position="1"/>
        <end position="32"/>
    </location>
</feature>
<protein>
    <submittedName>
        <fullName evidence="2">Uncharacterized protein</fullName>
    </submittedName>
</protein>
<accession>A0A8X6NDN3</accession>
<dbReference type="Proteomes" id="UP000887013">
    <property type="component" value="Unassembled WGS sequence"/>
</dbReference>
<keyword evidence="3" id="KW-1185">Reference proteome</keyword>
<sequence length="94" mass="10468">MRDAAKWNQLSRQLPPPDDLQRSAGPRSTRPLLTKDCRQGELYTNNFLTSPLGSAVHCFRDGHWLAIGQGIFTLNSALSSPEYNPGATIMILWV</sequence>
<organism evidence="2 3">
    <name type="scientific">Nephila pilipes</name>
    <name type="common">Giant wood spider</name>
    <name type="synonym">Nephila maculata</name>
    <dbReference type="NCBI Taxonomy" id="299642"/>
    <lineage>
        <taxon>Eukaryota</taxon>
        <taxon>Metazoa</taxon>
        <taxon>Ecdysozoa</taxon>
        <taxon>Arthropoda</taxon>
        <taxon>Chelicerata</taxon>
        <taxon>Arachnida</taxon>
        <taxon>Araneae</taxon>
        <taxon>Araneomorphae</taxon>
        <taxon>Entelegynae</taxon>
        <taxon>Araneoidea</taxon>
        <taxon>Nephilidae</taxon>
        <taxon>Nephila</taxon>
    </lineage>
</organism>
<evidence type="ECO:0000256" key="1">
    <source>
        <dbReference type="SAM" id="MobiDB-lite"/>
    </source>
</evidence>
<comment type="caution">
    <text evidence="2">The sequence shown here is derived from an EMBL/GenBank/DDBJ whole genome shotgun (WGS) entry which is preliminary data.</text>
</comment>
<proteinExistence type="predicted"/>
<name>A0A8X6NDN3_NEPPI</name>
<dbReference type="AlphaFoldDB" id="A0A8X6NDN3"/>
<dbReference type="EMBL" id="BMAW01103519">
    <property type="protein sequence ID" value="GFT09498.1"/>
    <property type="molecule type" value="Genomic_DNA"/>
</dbReference>
<gene>
    <name evidence="2" type="ORF">NPIL_654151</name>
</gene>
<evidence type="ECO:0000313" key="2">
    <source>
        <dbReference type="EMBL" id="GFT09498.1"/>
    </source>
</evidence>
<evidence type="ECO:0000313" key="3">
    <source>
        <dbReference type="Proteomes" id="UP000887013"/>
    </source>
</evidence>